<reference evidence="2" key="1">
    <citation type="submission" date="2021-10" db="EMBL/GenBank/DDBJ databases">
        <authorList>
            <person name="Piombo E."/>
        </authorList>
    </citation>
    <scope>NUCLEOTIDE SEQUENCE</scope>
</reference>
<protein>
    <submittedName>
        <fullName evidence="2">Uncharacterized protein</fullName>
    </submittedName>
</protein>
<organism evidence="2 3">
    <name type="scientific">Clonostachys byssicola</name>
    <dbReference type="NCBI Taxonomy" id="160290"/>
    <lineage>
        <taxon>Eukaryota</taxon>
        <taxon>Fungi</taxon>
        <taxon>Dikarya</taxon>
        <taxon>Ascomycota</taxon>
        <taxon>Pezizomycotina</taxon>
        <taxon>Sordariomycetes</taxon>
        <taxon>Hypocreomycetidae</taxon>
        <taxon>Hypocreales</taxon>
        <taxon>Bionectriaceae</taxon>
        <taxon>Clonostachys</taxon>
    </lineage>
</organism>
<proteinExistence type="predicted"/>
<accession>A0A9N9UNN4</accession>
<evidence type="ECO:0000256" key="1">
    <source>
        <dbReference type="SAM" id="MobiDB-lite"/>
    </source>
</evidence>
<dbReference type="EMBL" id="CABFNO020001546">
    <property type="protein sequence ID" value="CAG9997609.1"/>
    <property type="molecule type" value="Genomic_DNA"/>
</dbReference>
<keyword evidence="3" id="KW-1185">Reference proteome</keyword>
<dbReference type="Proteomes" id="UP000754883">
    <property type="component" value="Unassembled WGS sequence"/>
</dbReference>
<name>A0A9N9UNN4_9HYPO</name>
<comment type="caution">
    <text evidence="2">The sequence shown here is derived from an EMBL/GenBank/DDBJ whole genome shotgun (WGS) entry which is preliminary data.</text>
</comment>
<feature type="region of interest" description="Disordered" evidence="1">
    <location>
        <begin position="64"/>
        <end position="84"/>
    </location>
</feature>
<evidence type="ECO:0000313" key="3">
    <source>
        <dbReference type="Proteomes" id="UP000754883"/>
    </source>
</evidence>
<dbReference type="AlphaFoldDB" id="A0A9N9UNN4"/>
<sequence length="84" mass="9290">MDVITSLDFPTLHQAHSPTSDIDTNRVLRNYPGFSFEASSQNSENAFLNLHHYSVKLLGRSFPEVRSGDSAPSSPVRLDRLSTG</sequence>
<gene>
    <name evidence="2" type="ORF">CBYS24578_00003222</name>
</gene>
<evidence type="ECO:0000313" key="2">
    <source>
        <dbReference type="EMBL" id="CAG9997609.1"/>
    </source>
</evidence>